<dbReference type="EC" id="2.7.7.49" evidence="1"/>
<dbReference type="Pfam" id="PF00078">
    <property type="entry name" value="RVT_1"/>
    <property type="match status" value="1"/>
</dbReference>
<dbReference type="GO" id="GO:0003676">
    <property type="term" value="F:nucleic acid binding"/>
    <property type="evidence" value="ECO:0007669"/>
    <property type="project" value="InterPro"/>
</dbReference>
<protein>
    <recommendedName>
        <fullName evidence="1">RNA-directed DNA polymerase</fullName>
        <ecNumber evidence="1">2.7.7.49</ecNumber>
    </recommendedName>
</protein>
<evidence type="ECO:0000256" key="6">
    <source>
        <dbReference type="ARBA" id="ARBA00022750"/>
    </source>
</evidence>
<dbReference type="PANTHER" id="PTHR37984:SF5">
    <property type="entry name" value="PROTEIN NYNRIN-LIKE"/>
    <property type="match status" value="1"/>
</dbReference>
<dbReference type="CDD" id="cd01647">
    <property type="entry name" value="RT_LTR"/>
    <property type="match status" value="1"/>
</dbReference>
<evidence type="ECO:0000256" key="3">
    <source>
        <dbReference type="ARBA" id="ARBA00022679"/>
    </source>
</evidence>
<dbReference type="SUPFAM" id="SSF56672">
    <property type="entry name" value="DNA/RNA polymerases"/>
    <property type="match status" value="1"/>
</dbReference>
<keyword evidence="3" id="KW-0808">Transferase</keyword>
<dbReference type="InterPro" id="IPR041588">
    <property type="entry name" value="Integrase_H2C2"/>
</dbReference>
<dbReference type="InterPro" id="IPR043502">
    <property type="entry name" value="DNA/RNA_pol_sf"/>
</dbReference>
<dbReference type="InterPro" id="IPR043128">
    <property type="entry name" value="Rev_trsase/Diguanyl_cyclase"/>
</dbReference>
<keyword evidence="4" id="KW-0548">Nucleotidyltransferase</keyword>
<dbReference type="InterPro" id="IPR001584">
    <property type="entry name" value="Integrase_cat-core"/>
</dbReference>
<dbReference type="Gene3D" id="2.40.70.10">
    <property type="entry name" value="Acid Proteases"/>
    <property type="match status" value="1"/>
</dbReference>
<organism evidence="12 13">
    <name type="scientific">Strongyloides papillosus</name>
    <name type="common">Intestinal threadworm</name>
    <dbReference type="NCBI Taxonomy" id="174720"/>
    <lineage>
        <taxon>Eukaryota</taxon>
        <taxon>Metazoa</taxon>
        <taxon>Ecdysozoa</taxon>
        <taxon>Nematoda</taxon>
        <taxon>Chromadorea</taxon>
        <taxon>Rhabditida</taxon>
        <taxon>Tylenchina</taxon>
        <taxon>Panagrolaimomorpha</taxon>
        <taxon>Strongyloidoidea</taxon>
        <taxon>Strongyloididae</taxon>
        <taxon>Strongyloides</taxon>
    </lineage>
</organism>
<dbReference type="STRING" id="174720.A0A0N5B1Z6"/>
<keyword evidence="2" id="KW-0645">Protease</keyword>
<evidence type="ECO:0000259" key="10">
    <source>
        <dbReference type="PROSITE" id="PS50878"/>
    </source>
</evidence>
<feature type="region of interest" description="Disordered" evidence="9">
    <location>
        <begin position="1"/>
        <end position="64"/>
    </location>
</feature>
<dbReference type="Pfam" id="PF17919">
    <property type="entry name" value="RT_RNaseH_2"/>
    <property type="match status" value="1"/>
</dbReference>
<evidence type="ECO:0000256" key="1">
    <source>
        <dbReference type="ARBA" id="ARBA00012493"/>
    </source>
</evidence>
<dbReference type="PANTHER" id="PTHR37984">
    <property type="entry name" value="PROTEIN CBG26694"/>
    <property type="match status" value="1"/>
</dbReference>
<feature type="compositionally biased region" description="Polar residues" evidence="9">
    <location>
        <begin position="1060"/>
        <end position="1070"/>
    </location>
</feature>
<dbReference type="SUPFAM" id="SSF53098">
    <property type="entry name" value="Ribonuclease H-like"/>
    <property type="match status" value="1"/>
</dbReference>
<keyword evidence="7" id="KW-0378">Hydrolase</keyword>
<dbReference type="Gene3D" id="3.10.10.10">
    <property type="entry name" value="HIV Type 1 Reverse Transcriptase, subunit A, domain 1"/>
    <property type="match status" value="1"/>
</dbReference>
<keyword evidence="7" id="KW-0255">Endonuclease</keyword>
<dbReference type="GO" id="GO:0042575">
    <property type="term" value="C:DNA polymerase complex"/>
    <property type="evidence" value="ECO:0007669"/>
    <property type="project" value="UniProtKB-ARBA"/>
</dbReference>
<feature type="compositionally biased region" description="Basic and acidic residues" evidence="9">
    <location>
        <begin position="91"/>
        <end position="107"/>
    </location>
</feature>
<name>A0A0N5B1Z6_STREA</name>
<evidence type="ECO:0000256" key="8">
    <source>
        <dbReference type="ARBA" id="ARBA00023268"/>
    </source>
</evidence>
<dbReference type="Pfam" id="PF00665">
    <property type="entry name" value="rve"/>
    <property type="match status" value="1"/>
</dbReference>
<dbReference type="InterPro" id="IPR012337">
    <property type="entry name" value="RNaseH-like_sf"/>
</dbReference>
<feature type="compositionally biased region" description="Polar residues" evidence="9">
    <location>
        <begin position="108"/>
        <end position="118"/>
    </location>
</feature>
<keyword evidence="12" id="KW-1185">Reference proteome</keyword>
<keyword evidence="6" id="KW-0064">Aspartyl protease</keyword>
<dbReference type="PROSITE" id="PS50878">
    <property type="entry name" value="RT_POL"/>
    <property type="match status" value="1"/>
</dbReference>
<dbReference type="Gene3D" id="1.10.340.70">
    <property type="match status" value="1"/>
</dbReference>
<dbReference type="InterPro" id="IPR036875">
    <property type="entry name" value="Znf_CCHC_sf"/>
</dbReference>
<keyword evidence="5" id="KW-0540">Nuclease</keyword>
<feature type="region of interest" description="Disordered" evidence="9">
    <location>
        <begin position="90"/>
        <end position="118"/>
    </location>
</feature>
<feature type="domain" description="Integrase catalytic" evidence="11">
    <location>
        <begin position="1214"/>
        <end position="1374"/>
    </location>
</feature>
<dbReference type="GO" id="GO:0004190">
    <property type="term" value="F:aspartic-type endopeptidase activity"/>
    <property type="evidence" value="ECO:0007669"/>
    <property type="project" value="UniProtKB-KW"/>
</dbReference>
<dbReference type="Proteomes" id="UP000046392">
    <property type="component" value="Unplaced"/>
</dbReference>
<dbReference type="PROSITE" id="PS50994">
    <property type="entry name" value="INTEGRASE"/>
    <property type="match status" value="1"/>
</dbReference>
<dbReference type="GO" id="GO:0015074">
    <property type="term" value="P:DNA integration"/>
    <property type="evidence" value="ECO:0007669"/>
    <property type="project" value="InterPro"/>
</dbReference>
<evidence type="ECO:0000256" key="9">
    <source>
        <dbReference type="SAM" id="MobiDB-lite"/>
    </source>
</evidence>
<sequence>MAKTRSQLERVTPSKKFKNTLSEELRGRARRPNMDISERSDGSADSEEQRPTGGATERCAGNGTNQHAVNDEIVENAGVNNVNNLNNISFDESRNQIHNTRRDDNNHTELGNNQMGMNSGVTMNDVMNLIRQMQRINPGNVHSSTVMPRYAARPPPEHFKGKEDFDRWFIKFNAYCRINQIPRENRIDELILMLEDEPLNDIINDPYLQQDYDALVDFLSRAYRGSCSRTAAMHELSLLTSRRANKVDDIDDIASKISKYVEVLEAGKCRDDILQSKIENLSKVLPFECQSKFLFCSNLSTYDAAIAIAKRMWILDAKAEKQKALGNGINSKKSYSSKDKATKPSQKEIVCHGCKGIGHIKANCPKKSLRQSNNVIIDTSYENSDNSSKSINEVPKAKGEVKSTNKVSIGNKDVTAYNVQLLKEVDNLIGAEIVVENMKITSLIDTGANCLILSPSVAEKLGLKTADTLNVKSFQGTHQVRRISAPLNIIINNEPLKIEEGYVTTREFMNPRFQAIIGMNILEKLNCLLDLSSGRLVNKDNSDSTNQCNMIVTGDDPSQENMKFIESLKSRFPLAYAKHEYDVGPGLITTPVITTMNREPEKLPFYSIPIREKEEANNIIRNWIKAGVLEPTDSTLLQPIMILSKKDDPINRKRFIADVRAANSITIPIRYKPPEIQQILADIGKYSYVSKIDLKSAFYQISIPKECRHLFAIKTDIGNLQFTRLVQGGKNSSALFQKVMDELFLPLKPQVQIYIDDILLISKGDDGEHRDLICKFFDIANRYQLKISLEKSQFFAKNIQFLGFDISPSGIKPSSNNVETLMKRKIPKTKKELYSFLQACGYYRRFIPQYSKFCETLYDKCKGRNKSITLNENDLIAYNHLRESLINAPKLSHPNTTGQFILTTDASNTAIGCTLSQIQDNVEEPIAYFSQKLKKTVRARAPTYLELYAISRSLRHFKYLLTGCKILIRSDHKPLLHISNSDDKKYVELLEDINQYDCTITYIPGEANTLSDYLSRINHDDDDVNNSEKPGCNATTLMNNDEERDAQPIVKRKRGRPKKSTSNIDITNNPEDPEQTIDKLSGSAQMPFLALPENLDLISAQENDDQCQEALIEGDIDGFKIFKDDTGLVKVLKKGKNDEETELIYIPNSCVDEIFKLAHDFNSHYSFLKTKEIINKQLYIPSIAKKLTTYLNNCDICKRRNITPYKKLPMKTIKTACPMSELSMDIMGPINITGSRGQKYILNIIDNGSRYIFPIAIRSQKNEEVIDALTNEVFLKYGFPSIIRSDNASNFKSTSLCTYMEKLNIKMDYSTPYYSQSNSPCERNLRTIQAAINKLINMTNKEWDTYLPFVAYTYNTSHIESLGTTPFELMFYRKAPTCLDLFLRTYTPASFDTNLTHYEVMEKAAIAREIASENYTEFRNSQNKKLKCSKIKYYEPNQEVYIKNKLKQSKFSDNYIGPLRIVEDLGTKIKYESKAGRILTTSKSNIRS</sequence>
<feature type="region of interest" description="Disordered" evidence="9">
    <location>
        <begin position="1021"/>
        <end position="1074"/>
    </location>
</feature>
<feature type="compositionally biased region" description="Basic and acidic residues" evidence="9">
    <location>
        <begin position="21"/>
        <end position="50"/>
    </location>
</feature>
<evidence type="ECO:0000256" key="7">
    <source>
        <dbReference type="ARBA" id="ARBA00022759"/>
    </source>
</evidence>
<dbReference type="Gene3D" id="3.30.420.10">
    <property type="entry name" value="Ribonuclease H-like superfamily/Ribonuclease H"/>
    <property type="match status" value="1"/>
</dbReference>
<dbReference type="InterPro" id="IPR041577">
    <property type="entry name" value="RT_RNaseH_2"/>
</dbReference>
<evidence type="ECO:0000313" key="12">
    <source>
        <dbReference type="Proteomes" id="UP000046392"/>
    </source>
</evidence>
<keyword evidence="8" id="KW-0511">Multifunctional enzyme</keyword>
<reference evidence="13" key="1">
    <citation type="submission" date="2017-02" db="UniProtKB">
        <authorList>
            <consortium name="WormBaseParasite"/>
        </authorList>
    </citation>
    <scope>IDENTIFICATION</scope>
</reference>
<dbReference type="WBParaSite" id="SPAL_0000009800.1">
    <property type="protein sequence ID" value="SPAL_0000009800.1"/>
    <property type="gene ID" value="SPAL_0000009800"/>
</dbReference>
<accession>A0A0N5B1Z6</accession>
<feature type="compositionally biased region" description="Basic residues" evidence="9">
    <location>
        <begin position="1050"/>
        <end position="1059"/>
    </location>
</feature>
<evidence type="ECO:0000313" key="13">
    <source>
        <dbReference type="WBParaSite" id="SPAL_0000009800.1"/>
    </source>
</evidence>
<dbReference type="CDD" id="cd09274">
    <property type="entry name" value="RNase_HI_RT_Ty3"/>
    <property type="match status" value="1"/>
</dbReference>
<dbReference type="Gene3D" id="3.30.70.270">
    <property type="match status" value="2"/>
</dbReference>
<evidence type="ECO:0000256" key="4">
    <source>
        <dbReference type="ARBA" id="ARBA00022695"/>
    </source>
</evidence>
<dbReference type="Pfam" id="PF17921">
    <property type="entry name" value="Integrase_H2C2"/>
    <property type="match status" value="1"/>
</dbReference>
<dbReference type="GO" id="GO:0006508">
    <property type="term" value="P:proteolysis"/>
    <property type="evidence" value="ECO:0007669"/>
    <property type="project" value="UniProtKB-KW"/>
</dbReference>
<dbReference type="SUPFAM" id="SSF57756">
    <property type="entry name" value="Retrovirus zinc finger-like domains"/>
    <property type="match status" value="1"/>
</dbReference>
<dbReference type="SUPFAM" id="SSF50630">
    <property type="entry name" value="Acid proteases"/>
    <property type="match status" value="1"/>
</dbReference>
<dbReference type="InterPro" id="IPR021109">
    <property type="entry name" value="Peptidase_aspartic_dom_sf"/>
</dbReference>
<evidence type="ECO:0000256" key="2">
    <source>
        <dbReference type="ARBA" id="ARBA00022670"/>
    </source>
</evidence>
<dbReference type="GO" id="GO:0008270">
    <property type="term" value="F:zinc ion binding"/>
    <property type="evidence" value="ECO:0007669"/>
    <property type="project" value="InterPro"/>
</dbReference>
<evidence type="ECO:0000259" key="11">
    <source>
        <dbReference type="PROSITE" id="PS50994"/>
    </source>
</evidence>
<proteinExistence type="predicted"/>
<dbReference type="Pfam" id="PF13975">
    <property type="entry name" value="gag-asp_proteas"/>
    <property type="match status" value="1"/>
</dbReference>
<dbReference type="InterPro" id="IPR036397">
    <property type="entry name" value="RNaseH_sf"/>
</dbReference>
<dbReference type="GO" id="GO:0003964">
    <property type="term" value="F:RNA-directed DNA polymerase activity"/>
    <property type="evidence" value="ECO:0007669"/>
    <property type="project" value="UniProtKB-EC"/>
</dbReference>
<feature type="domain" description="Reverse transcriptase" evidence="10">
    <location>
        <begin position="624"/>
        <end position="806"/>
    </location>
</feature>
<dbReference type="InterPro" id="IPR000477">
    <property type="entry name" value="RT_dom"/>
</dbReference>
<dbReference type="InterPro" id="IPR050951">
    <property type="entry name" value="Retrovirus_Pol_polyprotein"/>
</dbReference>
<dbReference type="GO" id="GO:0004519">
    <property type="term" value="F:endonuclease activity"/>
    <property type="evidence" value="ECO:0007669"/>
    <property type="project" value="UniProtKB-KW"/>
</dbReference>
<evidence type="ECO:0000256" key="5">
    <source>
        <dbReference type="ARBA" id="ARBA00022722"/>
    </source>
</evidence>